<dbReference type="PANTHER" id="PTHR44809">
    <property type="match status" value="1"/>
</dbReference>
<feature type="repeat" description="TPR" evidence="1">
    <location>
        <begin position="50"/>
        <end position="83"/>
    </location>
</feature>
<dbReference type="SUPFAM" id="SSF48452">
    <property type="entry name" value="TPR-like"/>
    <property type="match status" value="2"/>
</dbReference>
<organism evidence="2 3">
    <name type="scientific">Nitrospirillum amazonense</name>
    <dbReference type="NCBI Taxonomy" id="28077"/>
    <lineage>
        <taxon>Bacteria</taxon>
        <taxon>Pseudomonadati</taxon>
        <taxon>Pseudomonadota</taxon>
        <taxon>Alphaproteobacteria</taxon>
        <taxon>Rhodospirillales</taxon>
        <taxon>Azospirillaceae</taxon>
        <taxon>Nitrospirillum</taxon>
    </lineage>
</organism>
<dbReference type="RefSeq" id="WP_145736836.1">
    <property type="nucleotide sequence ID" value="NZ_VITR01000031.1"/>
</dbReference>
<feature type="repeat" description="TPR" evidence="1">
    <location>
        <begin position="186"/>
        <end position="219"/>
    </location>
</feature>
<dbReference type="Gene3D" id="1.25.40.10">
    <property type="entry name" value="Tetratricopeptide repeat domain"/>
    <property type="match status" value="3"/>
</dbReference>
<dbReference type="PROSITE" id="PS50293">
    <property type="entry name" value="TPR_REGION"/>
    <property type="match status" value="4"/>
</dbReference>
<dbReference type="SMART" id="SM00028">
    <property type="entry name" value="TPR"/>
    <property type="match status" value="6"/>
</dbReference>
<sequence length="527" mass="57736">MESACRRILARDPRQPAFLHVLGLVAQARGQSAIAVELIGEAVALKPDDSAMHGNLGIALAKLGRLDAAEGAYRRAIALRPDNADAHSNLGNVLRHHGRWEEAEAEYRQALTLRPTFAEAHSNLGNALRQREDLEGAEAAYRQALDLKPAYPEAHYNLGNVLLDRGQVAEAMACYRAALAFNPQLVEAHNNLGSACKALGDMDEAIACYQAALAIDPRYAEARYNLGLAWLGLGDYARGWAAYEWRWASPDFRPHRRPFSQKTWRGEDAGDATVLLHAEQGCGDTIQFCRYIPLAAARCRRVVVEVPRPLLRLLRAAPALTAVGEVEIIPRGTPLPAFDLHCPLMSLPLALDTRLETVPATVPYLVAPVAPAAAPGCFRVGLVWAGNPTYKVDRRRSLTRAQVDSLVAACPGVEFHSLQKDPEANGGLPQGVIDRMGEVEDFADTAGLIQALDLVISVDTSVVHLAGALGRPVWLLNRFDTDWRWLYGRDDSPWYPTLRQFRQETPGDWYGVLARVAAALDDAMPRP</sequence>
<evidence type="ECO:0000313" key="2">
    <source>
        <dbReference type="EMBL" id="TWB33623.1"/>
    </source>
</evidence>
<keyword evidence="3" id="KW-1185">Reference proteome</keyword>
<dbReference type="PROSITE" id="PS50005">
    <property type="entry name" value="TPR"/>
    <property type="match status" value="5"/>
</dbReference>
<dbReference type="InterPro" id="IPR011990">
    <property type="entry name" value="TPR-like_helical_dom_sf"/>
</dbReference>
<feature type="repeat" description="TPR" evidence="1">
    <location>
        <begin position="152"/>
        <end position="185"/>
    </location>
</feature>
<comment type="caution">
    <text evidence="2">The sequence shown here is derived from an EMBL/GenBank/DDBJ whole genome shotgun (WGS) entry which is preliminary data.</text>
</comment>
<name>A0A560GI32_9PROT</name>
<evidence type="ECO:0000313" key="3">
    <source>
        <dbReference type="Proteomes" id="UP000315751"/>
    </source>
</evidence>
<protein>
    <submittedName>
        <fullName evidence="2">Tetratricopeptide (TPR) repeat protein</fullName>
    </submittedName>
</protein>
<evidence type="ECO:0000256" key="1">
    <source>
        <dbReference type="PROSITE-ProRule" id="PRU00339"/>
    </source>
</evidence>
<gene>
    <name evidence="2" type="ORF">FBZ90_13121</name>
</gene>
<accession>A0A560GI32</accession>
<dbReference type="Pfam" id="PF13414">
    <property type="entry name" value="TPR_11"/>
    <property type="match status" value="2"/>
</dbReference>
<keyword evidence="1" id="KW-0802">TPR repeat</keyword>
<dbReference type="Pfam" id="PF13432">
    <property type="entry name" value="TPR_16"/>
    <property type="match status" value="1"/>
</dbReference>
<reference evidence="2 3" key="1">
    <citation type="submission" date="2019-06" db="EMBL/GenBank/DDBJ databases">
        <title>Genomic Encyclopedia of Type Strains, Phase IV (KMG-V): Genome sequencing to study the core and pangenomes of soil and plant-associated prokaryotes.</title>
        <authorList>
            <person name="Whitman W."/>
        </authorList>
    </citation>
    <scope>NUCLEOTIDE SEQUENCE [LARGE SCALE GENOMIC DNA]</scope>
    <source>
        <strain evidence="2 3">BR 11622</strain>
    </source>
</reference>
<dbReference type="SUPFAM" id="SSF53756">
    <property type="entry name" value="UDP-Glycosyltransferase/glycogen phosphorylase"/>
    <property type="match status" value="1"/>
</dbReference>
<dbReference type="EMBL" id="VITR01000031">
    <property type="protein sequence ID" value="TWB33623.1"/>
    <property type="molecule type" value="Genomic_DNA"/>
</dbReference>
<feature type="repeat" description="TPR" evidence="1">
    <location>
        <begin position="118"/>
        <end position="151"/>
    </location>
</feature>
<dbReference type="PANTHER" id="PTHR44809:SF1">
    <property type="entry name" value="PROTEIN O-MANNOSYL-TRANSFERASE TMTC1"/>
    <property type="match status" value="1"/>
</dbReference>
<dbReference type="AlphaFoldDB" id="A0A560GI32"/>
<dbReference type="InterPro" id="IPR052943">
    <property type="entry name" value="TMTC_O-mannosyl-trnsfr"/>
</dbReference>
<dbReference type="OrthoDB" id="6193797at2"/>
<feature type="repeat" description="TPR" evidence="1">
    <location>
        <begin position="84"/>
        <end position="117"/>
    </location>
</feature>
<dbReference type="Gene3D" id="3.40.50.2000">
    <property type="entry name" value="Glycogen Phosphorylase B"/>
    <property type="match status" value="1"/>
</dbReference>
<dbReference type="InterPro" id="IPR019734">
    <property type="entry name" value="TPR_rpt"/>
</dbReference>
<dbReference type="Proteomes" id="UP000315751">
    <property type="component" value="Unassembled WGS sequence"/>
</dbReference>
<proteinExistence type="predicted"/>